<organism evidence="2 3">
    <name type="scientific">Besnoitia besnoiti</name>
    <name type="common">Apicomplexan protozoan</name>
    <dbReference type="NCBI Taxonomy" id="94643"/>
    <lineage>
        <taxon>Eukaryota</taxon>
        <taxon>Sar</taxon>
        <taxon>Alveolata</taxon>
        <taxon>Apicomplexa</taxon>
        <taxon>Conoidasida</taxon>
        <taxon>Coccidia</taxon>
        <taxon>Eucoccidiorida</taxon>
        <taxon>Eimeriorina</taxon>
        <taxon>Sarcocystidae</taxon>
        <taxon>Besnoitia</taxon>
    </lineage>
</organism>
<dbReference type="VEuPathDB" id="ToxoDB:BESB_019910"/>
<accession>A0A2A9M9I9</accession>
<evidence type="ECO:0000313" key="2">
    <source>
        <dbReference type="EMBL" id="PFH32050.1"/>
    </source>
</evidence>
<dbReference type="RefSeq" id="XP_029216059.1">
    <property type="nucleotide sequence ID" value="XM_029360700.1"/>
</dbReference>
<dbReference type="OrthoDB" id="332314at2759"/>
<evidence type="ECO:0000256" key="1">
    <source>
        <dbReference type="SAM" id="SignalP"/>
    </source>
</evidence>
<dbReference type="Proteomes" id="UP000224006">
    <property type="component" value="Chromosome XI"/>
</dbReference>
<sequence>MASRTSSHRGPLGATCPPTSSCFLLLGLIHVLLSLSACAAGALKTPAGRDLGQALEPAGAFEALAASPLSSTSVASAVLPARVNVRAGGEEASRAPAFFAPEPPVLSFSEKRAKAAKGWTSAQHAPPNLECKIFFEGPVSQPPVISLTASSSSFDGPYLLILRDRDPRANGWIHGYQRGVHVGYSGAFGAGDEGEYVQCHPGAGSHIYDLLVFDRDYRLGSRLQPLVSTPWNNGARALGPEKVLIDDLSEDLPPDAPRPRILTRCSVSVSHAQVEAEERQLTSQARAE</sequence>
<reference evidence="2 3" key="1">
    <citation type="submission" date="2017-09" db="EMBL/GenBank/DDBJ databases">
        <title>Genome sequencing of Besnoitia besnoiti strain Bb-Ger1.</title>
        <authorList>
            <person name="Schares G."/>
            <person name="Venepally P."/>
            <person name="Lorenzi H.A."/>
        </authorList>
    </citation>
    <scope>NUCLEOTIDE SEQUENCE [LARGE SCALE GENOMIC DNA]</scope>
    <source>
        <strain evidence="2 3">Bb-Ger1</strain>
    </source>
</reference>
<proteinExistence type="predicted"/>
<dbReference type="AlphaFoldDB" id="A0A2A9M9I9"/>
<comment type="caution">
    <text evidence="2">The sequence shown here is derived from an EMBL/GenBank/DDBJ whole genome shotgun (WGS) entry which is preliminary data.</text>
</comment>
<protein>
    <submittedName>
        <fullName evidence="2">Uncharacterized protein</fullName>
    </submittedName>
</protein>
<dbReference type="KEGG" id="bbes:BESB_019910"/>
<keyword evidence="3" id="KW-1185">Reference proteome</keyword>
<name>A0A2A9M9I9_BESBE</name>
<gene>
    <name evidence="2" type="ORF">BESB_019910</name>
</gene>
<dbReference type="GeneID" id="40307052"/>
<keyword evidence="1" id="KW-0732">Signal</keyword>
<feature type="signal peptide" evidence="1">
    <location>
        <begin position="1"/>
        <end position="34"/>
    </location>
</feature>
<evidence type="ECO:0000313" key="3">
    <source>
        <dbReference type="Proteomes" id="UP000224006"/>
    </source>
</evidence>
<dbReference type="EMBL" id="NWUJ01000012">
    <property type="protein sequence ID" value="PFH32050.1"/>
    <property type="molecule type" value="Genomic_DNA"/>
</dbReference>
<feature type="chain" id="PRO_5012134379" evidence="1">
    <location>
        <begin position="35"/>
        <end position="288"/>
    </location>
</feature>